<evidence type="ECO:0000313" key="5">
    <source>
        <dbReference type="Proteomes" id="UP000019141"/>
    </source>
</evidence>
<evidence type="ECO:0000256" key="2">
    <source>
        <dbReference type="PROSITE-ProRule" id="PRU00169"/>
    </source>
</evidence>
<dbReference type="SUPFAM" id="SSF52172">
    <property type="entry name" value="CheY-like"/>
    <property type="match status" value="1"/>
</dbReference>
<keyword evidence="1 2" id="KW-0597">Phosphoprotein</keyword>
<protein>
    <recommendedName>
        <fullName evidence="3">Response regulatory domain-containing protein</fullName>
    </recommendedName>
</protein>
<dbReference type="Pfam" id="PF00072">
    <property type="entry name" value="Response_reg"/>
    <property type="match status" value="1"/>
</dbReference>
<evidence type="ECO:0000313" key="4">
    <source>
        <dbReference type="EMBL" id="ETX02795.1"/>
    </source>
</evidence>
<dbReference type="AlphaFoldDB" id="W4LY09"/>
<feature type="modified residue" description="4-aspartylphosphate" evidence="2">
    <location>
        <position position="54"/>
    </location>
</feature>
<organism evidence="4 5">
    <name type="scientific">Entotheonella factor</name>
    <dbReference type="NCBI Taxonomy" id="1429438"/>
    <lineage>
        <taxon>Bacteria</taxon>
        <taxon>Pseudomonadati</taxon>
        <taxon>Nitrospinota/Tectimicrobiota group</taxon>
        <taxon>Candidatus Tectimicrobiota</taxon>
        <taxon>Candidatus Entotheonellia</taxon>
        <taxon>Candidatus Entotheonellales</taxon>
        <taxon>Candidatus Entotheonellaceae</taxon>
        <taxon>Candidatus Entotheonella</taxon>
    </lineage>
</organism>
<dbReference type="InterPro" id="IPR036890">
    <property type="entry name" value="HATPase_C_sf"/>
</dbReference>
<dbReference type="EMBL" id="AZHW01000107">
    <property type="protein sequence ID" value="ETX02795.1"/>
    <property type="molecule type" value="Genomic_DNA"/>
</dbReference>
<dbReference type="GO" id="GO:0000155">
    <property type="term" value="F:phosphorelay sensor kinase activity"/>
    <property type="evidence" value="ECO:0007669"/>
    <property type="project" value="TreeGrafter"/>
</dbReference>
<sequence>MKSQQTILLVDDNPANLFVLEEILGDLYQTVTATSGEEALEQASEYLPDLVLLDIMMPGIDGYETCKQLRNVPNLQHTKIVMVSAKAMVSERLEGYNAGADDYITKPFEEEELLAKVRVYLRLKSIEEVDQLKTDLLTLLCDATMTPLHGLLLPLRELHSQSALDADEKAKFHDILEQSILHLQGLFETILTLHAIRMEQWNKRNVPEEFKPVMPDPAEDALALHATPGFLNETQIVRAVTTLLEQALQTQTDAELVQVDFERHDTHMCMTVHQPHAVIEPAQYELPLKLARQIIRSYGGTIDVHDTPDAGTAFKALFPNQPE</sequence>
<dbReference type="SUPFAM" id="SSF55874">
    <property type="entry name" value="ATPase domain of HSP90 chaperone/DNA topoisomerase II/histidine kinase"/>
    <property type="match status" value="1"/>
</dbReference>
<dbReference type="PANTHER" id="PTHR43547">
    <property type="entry name" value="TWO-COMPONENT HISTIDINE KINASE"/>
    <property type="match status" value="1"/>
</dbReference>
<reference evidence="4 5" key="1">
    <citation type="journal article" date="2014" name="Nature">
        <title>An environmental bacterial taxon with a large and distinct metabolic repertoire.</title>
        <authorList>
            <person name="Wilson M.C."/>
            <person name="Mori T."/>
            <person name="Ruckert C."/>
            <person name="Uria A.R."/>
            <person name="Helf M.J."/>
            <person name="Takada K."/>
            <person name="Gernert C."/>
            <person name="Steffens U.A."/>
            <person name="Heycke N."/>
            <person name="Schmitt S."/>
            <person name="Rinke C."/>
            <person name="Helfrich E.J."/>
            <person name="Brachmann A.O."/>
            <person name="Gurgui C."/>
            <person name="Wakimoto T."/>
            <person name="Kracht M."/>
            <person name="Crusemann M."/>
            <person name="Hentschel U."/>
            <person name="Abe I."/>
            <person name="Matsunaga S."/>
            <person name="Kalinowski J."/>
            <person name="Takeyama H."/>
            <person name="Piel J."/>
        </authorList>
    </citation>
    <scope>NUCLEOTIDE SEQUENCE [LARGE SCALE GENOMIC DNA]</scope>
    <source>
        <strain evidence="5">TSY1</strain>
    </source>
</reference>
<evidence type="ECO:0000259" key="3">
    <source>
        <dbReference type="PROSITE" id="PS50110"/>
    </source>
</evidence>
<evidence type="ECO:0000256" key="1">
    <source>
        <dbReference type="ARBA" id="ARBA00022553"/>
    </source>
</evidence>
<name>W4LY09_ENTF1</name>
<comment type="caution">
    <text evidence="4">The sequence shown here is derived from an EMBL/GenBank/DDBJ whole genome shotgun (WGS) entry which is preliminary data.</text>
</comment>
<proteinExistence type="predicted"/>
<accession>W4LY09</accession>
<gene>
    <name evidence="4" type="ORF">ETSY1_02285</name>
</gene>
<dbReference type="HOGENOM" id="CLU_000445_114_72_7"/>
<dbReference type="PROSITE" id="PS50110">
    <property type="entry name" value="RESPONSE_REGULATORY"/>
    <property type="match status" value="1"/>
</dbReference>
<feature type="domain" description="Response regulatory" evidence="3">
    <location>
        <begin position="6"/>
        <end position="121"/>
    </location>
</feature>
<dbReference type="InterPro" id="IPR001789">
    <property type="entry name" value="Sig_transdc_resp-reg_receiver"/>
</dbReference>
<dbReference type="SMART" id="SM00448">
    <property type="entry name" value="REC"/>
    <property type="match status" value="1"/>
</dbReference>
<dbReference type="InterPro" id="IPR011006">
    <property type="entry name" value="CheY-like_superfamily"/>
</dbReference>
<keyword evidence="5" id="KW-1185">Reference proteome</keyword>
<dbReference type="Proteomes" id="UP000019141">
    <property type="component" value="Unassembled WGS sequence"/>
</dbReference>
<dbReference type="Gene3D" id="3.30.565.10">
    <property type="entry name" value="Histidine kinase-like ATPase, C-terminal domain"/>
    <property type="match status" value="1"/>
</dbReference>
<dbReference type="Gene3D" id="3.40.50.2300">
    <property type="match status" value="1"/>
</dbReference>
<dbReference type="PANTHER" id="PTHR43547:SF2">
    <property type="entry name" value="HYBRID SIGNAL TRANSDUCTION HISTIDINE KINASE C"/>
    <property type="match status" value="1"/>
</dbReference>